<dbReference type="AlphaFoldDB" id="M0M4N5"/>
<dbReference type="GO" id="GO:0005886">
    <property type="term" value="C:plasma membrane"/>
    <property type="evidence" value="ECO:0007669"/>
    <property type="project" value="UniProtKB-SubCell"/>
</dbReference>
<reference evidence="8 9" key="1">
    <citation type="journal article" date="2014" name="PLoS Genet.">
        <title>Phylogenetically driven sequencing of extremely halophilic archaea reveals strategies for static and dynamic osmo-response.</title>
        <authorList>
            <person name="Becker E.A."/>
            <person name="Seitzer P.M."/>
            <person name="Tritt A."/>
            <person name="Larsen D."/>
            <person name="Krusor M."/>
            <person name="Yao A.I."/>
            <person name="Wu D."/>
            <person name="Madern D."/>
            <person name="Eisen J.A."/>
            <person name="Darling A.E."/>
            <person name="Facciotti M.T."/>
        </authorList>
    </citation>
    <scope>NUCLEOTIDE SEQUENCE [LARGE SCALE GENOMIC DNA]</scope>
    <source>
        <strain evidence="8 9">100A6</strain>
    </source>
</reference>
<dbReference type="PROSITE" id="PS50850">
    <property type="entry name" value="MFS"/>
    <property type="match status" value="1"/>
</dbReference>
<dbReference type="Gene3D" id="1.20.1250.20">
    <property type="entry name" value="MFS general substrate transporter like domains"/>
    <property type="match status" value="2"/>
</dbReference>
<dbReference type="InterPro" id="IPR036259">
    <property type="entry name" value="MFS_trans_sf"/>
</dbReference>
<accession>M0M4N5</accession>
<feature type="transmembrane region" description="Helical" evidence="6">
    <location>
        <begin position="295"/>
        <end position="313"/>
    </location>
</feature>
<feature type="transmembrane region" description="Helical" evidence="6">
    <location>
        <begin position="26"/>
        <end position="45"/>
    </location>
</feature>
<evidence type="ECO:0000256" key="5">
    <source>
        <dbReference type="ARBA" id="ARBA00023136"/>
    </source>
</evidence>
<dbReference type="GO" id="GO:0022857">
    <property type="term" value="F:transmembrane transporter activity"/>
    <property type="evidence" value="ECO:0007669"/>
    <property type="project" value="InterPro"/>
</dbReference>
<keyword evidence="3 6" id="KW-0812">Transmembrane</keyword>
<feature type="transmembrane region" description="Helical" evidence="6">
    <location>
        <begin position="148"/>
        <end position="169"/>
    </location>
</feature>
<evidence type="ECO:0000256" key="2">
    <source>
        <dbReference type="ARBA" id="ARBA00022475"/>
    </source>
</evidence>
<keyword evidence="5 6" id="KW-0472">Membrane</keyword>
<dbReference type="InterPro" id="IPR020846">
    <property type="entry name" value="MFS_dom"/>
</dbReference>
<dbReference type="PANTHER" id="PTHR43124">
    <property type="entry name" value="PURINE EFFLUX PUMP PBUE"/>
    <property type="match status" value="1"/>
</dbReference>
<feature type="transmembrane region" description="Helical" evidence="6">
    <location>
        <begin position="52"/>
        <end position="74"/>
    </location>
</feature>
<sequence length="407" mass="41681">MQASPGSLKRRLATTGGGLRGDGRGWMLAVVAAGWFLILGGRYLFPEILPHIRAYFGVSNATAGLAITVVWAAYALMQFPAGASADHFGERTLLATSLVLSAGAVVAVSLAPTFGLFVLGCALFGLGTGLYGPARGMVLSDVFGDRDGTAIGATLAAGSAGSAAIPLVANALVGPLSWQTTVALLAVPFLLVAAGIYRAVPRRTPTDPPPRPSVRGVACSLATAVSRRSATAVVAATLLLFVVQGLSSFLPTYLISVKELSGGAAAGLFALFFLSGALAQSIAGNAADRLGDRTVLLALAAFGVVPLAVLPFVEGLVPLAVVTILLGTRLGLDPVSNAYIIAVMPPAVRGMAWGFFRTLFFFLAATGSTVVGLFFDYGLRDEVFFVLAGITALGAACYVYLPARDAV</sequence>
<dbReference type="Proteomes" id="UP000011566">
    <property type="component" value="Unassembled WGS sequence"/>
</dbReference>
<evidence type="ECO:0000313" key="9">
    <source>
        <dbReference type="Proteomes" id="UP000011566"/>
    </source>
</evidence>
<dbReference type="OrthoDB" id="204820at2157"/>
<gene>
    <name evidence="8" type="ORF">C447_03246</name>
</gene>
<dbReference type="PATRIC" id="fig|1132509.6.peg.767"/>
<dbReference type="RefSeq" id="WP_007690846.1">
    <property type="nucleotide sequence ID" value="NZ_AOMB01000009.1"/>
</dbReference>
<feature type="transmembrane region" description="Helical" evidence="6">
    <location>
        <begin position="383"/>
        <end position="401"/>
    </location>
</feature>
<keyword evidence="2" id="KW-1003">Cell membrane</keyword>
<evidence type="ECO:0000256" key="6">
    <source>
        <dbReference type="SAM" id="Phobius"/>
    </source>
</evidence>
<feature type="domain" description="Major facilitator superfamily (MFS) profile" evidence="7">
    <location>
        <begin position="27"/>
        <end position="406"/>
    </location>
</feature>
<dbReference type="InterPro" id="IPR011701">
    <property type="entry name" value="MFS"/>
</dbReference>
<dbReference type="SUPFAM" id="SSF103473">
    <property type="entry name" value="MFS general substrate transporter"/>
    <property type="match status" value="1"/>
</dbReference>
<feature type="transmembrane region" description="Helical" evidence="6">
    <location>
        <begin position="94"/>
        <end position="127"/>
    </location>
</feature>
<feature type="transmembrane region" description="Helical" evidence="6">
    <location>
        <begin position="354"/>
        <end position="377"/>
    </location>
</feature>
<name>M0M4N5_9EURY</name>
<evidence type="ECO:0000256" key="3">
    <source>
        <dbReference type="ARBA" id="ARBA00022692"/>
    </source>
</evidence>
<dbReference type="eggNOG" id="arCOG00130">
    <property type="taxonomic scope" value="Archaea"/>
</dbReference>
<organism evidence="8 9">
    <name type="scientific">Halococcus hamelinensis 100A6</name>
    <dbReference type="NCBI Taxonomy" id="1132509"/>
    <lineage>
        <taxon>Archaea</taxon>
        <taxon>Methanobacteriati</taxon>
        <taxon>Methanobacteriota</taxon>
        <taxon>Stenosarchaea group</taxon>
        <taxon>Halobacteria</taxon>
        <taxon>Halobacteriales</taxon>
        <taxon>Halococcaceae</taxon>
        <taxon>Halococcus</taxon>
    </lineage>
</organism>
<evidence type="ECO:0000313" key="8">
    <source>
        <dbReference type="EMBL" id="EMA40777.1"/>
    </source>
</evidence>
<dbReference type="InterPro" id="IPR050189">
    <property type="entry name" value="MFS_Efflux_Transporters"/>
</dbReference>
<comment type="caution">
    <text evidence="8">The sequence shown here is derived from an EMBL/GenBank/DDBJ whole genome shotgun (WGS) entry which is preliminary data.</text>
</comment>
<proteinExistence type="predicted"/>
<dbReference type="Pfam" id="PF07690">
    <property type="entry name" value="MFS_1"/>
    <property type="match status" value="1"/>
</dbReference>
<evidence type="ECO:0000256" key="1">
    <source>
        <dbReference type="ARBA" id="ARBA00004651"/>
    </source>
</evidence>
<protein>
    <submittedName>
        <fullName evidence="8">Major facilitator superfamily transporter</fullName>
    </submittedName>
</protein>
<keyword evidence="4 6" id="KW-1133">Transmembrane helix</keyword>
<keyword evidence="9" id="KW-1185">Reference proteome</keyword>
<feature type="transmembrane region" description="Helical" evidence="6">
    <location>
        <begin position="230"/>
        <end position="250"/>
    </location>
</feature>
<dbReference type="EMBL" id="AOMB01000009">
    <property type="protein sequence ID" value="EMA40777.1"/>
    <property type="molecule type" value="Genomic_DNA"/>
</dbReference>
<evidence type="ECO:0000256" key="4">
    <source>
        <dbReference type="ARBA" id="ARBA00022989"/>
    </source>
</evidence>
<dbReference type="PANTHER" id="PTHR43124:SF3">
    <property type="entry name" value="CHLORAMPHENICOL EFFLUX PUMP RV0191"/>
    <property type="match status" value="1"/>
</dbReference>
<evidence type="ECO:0000259" key="7">
    <source>
        <dbReference type="PROSITE" id="PS50850"/>
    </source>
</evidence>
<feature type="transmembrane region" description="Helical" evidence="6">
    <location>
        <begin position="262"/>
        <end position="283"/>
    </location>
</feature>
<comment type="subcellular location">
    <subcellularLocation>
        <location evidence="1">Cell membrane</location>
        <topology evidence="1">Multi-pass membrane protein</topology>
    </subcellularLocation>
</comment>
<feature type="transmembrane region" description="Helical" evidence="6">
    <location>
        <begin position="181"/>
        <end position="200"/>
    </location>
</feature>